<reference evidence="4" key="2">
    <citation type="journal article" date="2022" name="Elife">
        <title>Obligate sexual reproduction of a homothallic fungus closely related to the Cryptococcus pathogenic species complex.</title>
        <authorList>
            <person name="Passer A.R."/>
            <person name="Clancey S.A."/>
            <person name="Shea T."/>
            <person name="David-Palma M."/>
            <person name="Averette A.F."/>
            <person name="Boekhout T."/>
            <person name="Porcel B.M."/>
            <person name="Nowrousian M."/>
            <person name="Cuomo C.A."/>
            <person name="Sun S."/>
            <person name="Heitman J."/>
            <person name="Coelho M.A."/>
        </authorList>
    </citation>
    <scope>NUCLEOTIDE SEQUENCE</scope>
    <source>
        <strain evidence="4">CBS 7841</strain>
    </source>
</reference>
<accession>A0A1E3INU7</accession>
<keyword evidence="3" id="KW-0732">Signal</keyword>
<dbReference type="Proteomes" id="UP000094043">
    <property type="component" value="Chromosome 6"/>
</dbReference>
<proteinExistence type="predicted"/>
<dbReference type="EMBL" id="CP143789">
    <property type="protein sequence ID" value="WVN89546.1"/>
    <property type="molecule type" value="Genomic_DNA"/>
</dbReference>
<reference evidence="4" key="3">
    <citation type="submission" date="2024-01" db="EMBL/GenBank/DDBJ databases">
        <authorList>
            <person name="Coelho M.A."/>
            <person name="David-Palma M."/>
            <person name="Shea T."/>
            <person name="Sun S."/>
            <person name="Cuomo C.A."/>
            <person name="Heitman J."/>
        </authorList>
    </citation>
    <scope>NUCLEOTIDE SEQUENCE</scope>
    <source>
        <strain evidence="4">CBS 7841</strain>
    </source>
</reference>
<keyword evidence="2" id="KW-1133">Transmembrane helix</keyword>
<evidence type="ECO:0000313" key="5">
    <source>
        <dbReference type="Proteomes" id="UP000094043"/>
    </source>
</evidence>
<dbReference type="GeneID" id="91088981"/>
<feature type="region of interest" description="Disordered" evidence="1">
    <location>
        <begin position="592"/>
        <end position="624"/>
    </location>
</feature>
<dbReference type="RefSeq" id="XP_066070246.1">
    <property type="nucleotide sequence ID" value="XM_066214149.1"/>
</dbReference>
<dbReference type="AlphaFoldDB" id="A0A1E3INU7"/>
<keyword evidence="2" id="KW-0812">Transmembrane</keyword>
<reference evidence="4" key="1">
    <citation type="submission" date="2016-06" db="EMBL/GenBank/DDBJ databases">
        <authorList>
            <person name="Cuomo C."/>
            <person name="Litvintseva A."/>
            <person name="Heitman J."/>
            <person name="Chen Y."/>
            <person name="Sun S."/>
            <person name="Springer D."/>
            <person name="Dromer F."/>
            <person name="Young S."/>
            <person name="Zeng Q."/>
            <person name="Chapman S."/>
            <person name="Gujja S."/>
            <person name="Saif S."/>
            <person name="Birren B."/>
        </authorList>
    </citation>
    <scope>NUCLEOTIDE SEQUENCE</scope>
    <source>
        <strain evidence="4">CBS 7841</strain>
    </source>
</reference>
<keyword evidence="5" id="KW-1185">Reference proteome</keyword>
<evidence type="ECO:0000256" key="1">
    <source>
        <dbReference type="SAM" id="MobiDB-lite"/>
    </source>
</evidence>
<evidence type="ECO:0000256" key="3">
    <source>
        <dbReference type="SAM" id="SignalP"/>
    </source>
</evidence>
<sequence length="713" mass="76700">MVYPCAYVGVLVLAASSLWQSVRAEYLSVNMTSATQCGISTVRWEGDDGPYHLLLTPTDIKEHGYNVWIESIPAGTNSYNLTVRQPAGLQFLLTMWGASGISSAGTTDVMTVGASNKGDSSCFLSDDQILSLYSFSFNLSAVNDNNYPPQCSNISLSWPTSLESNVTSDIKRNAAVGDEIELNMKEFEEMATSSSDHSGNTTKPPTMFGIIPLGNSFSIPITFDKDSKFAKYLPETSLSDNPTTFISYGTTYLNWTVNMAKGTRFILVAGIGSEEEWASGGSSKMFTVGQGSLSCVGNKNNGNGAPSVTASNTAPTNTNPAQDQSATPFRSSNGLFRTIVAVVCSIVGTLVIVGAIFYYCRLKNHHATGTALVMNGSNGNGRVAKKNPFNIFGINRIAPVPTKRGSTSENQLDLIPSRESRRNHEQEREISPLVSCNQPIVNSPSVSSPLGALNPFRDSEVIGPNFVLSPQTTSRSTTFDSGFAGLGAGEAYGEVGSRRTSLGHKAGAEAGSGANERREGVDNGTPRHSSMDALLPDGATSGIMCAHDPHPALRHRDSGTYTKAGAERAVGRYYSTTEHPIPPTRQVGPLVLHGPTSLDVDSSTDDGQDGQRQTSGEGQNEEAVDLKRETLAISQRRRLAGPISGAPGPGRYRRVPQQHAPEPEYMIHRDAGRIVAPERPNVFELPPRYEEVNWTEEERRAREERGRDGQGTE</sequence>
<protein>
    <submittedName>
        <fullName evidence="4">Uncharacterized protein</fullName>
    </submittedName>
</protein>
<feature type="compositionally biased region" description="Low complexity" evidence="1">
    <location>
        <begin position="309"/>
        <end position="321"/>
    </location>
</feature>
<gene>
    <name evidence="4" type="ORF">L203_104771</name>
</gene>
<feature type="region of interest" description="Disordered" evidence="1">
    <location>
        <begin position="638"/>
        <end position="660"/>
    </location>
</feature>
<dbReference type="KEGG" id="cdep:91088981"/>
<feature type="region of interest" description="Disordered" evidence="1">
    <location>
        <begin position="693"/>
        <end position="713"/>
    </location>
</feature>
<feature type="region of interest" description="Disordered" evidence="1">
    <location>
        <begin position="504"/>
        <end position="530"/>
    </location>
</feature>
<feature type="chain" id="PRO_5043411059" evidence="3">
    <location>
        <begin position="25"/>
        <end position="713"/>
    </location>
</feature>
<dbReference type="VEuPathDB" id="FungiDB:L203_02026"/>
<name>A0A1E3INU7_9TREE</name>
<feature type="signal peptide" evidence="3">
    <location>
        <begin position="1"/>
        <end position="24"/>
    </location>
</feature>
<organism evidence="4 5">
    <name type="scientific">Cryptococcus depauperatus CBS 7841</name>
    <dbReference type="NCBI Taxonomy" id="1295531"/>
    <lineage>
        <taxon>Eukaryota</taxon>
        <taxon>Fungi</taxon>
        <taxon>Dikarya</taxon>
        <taxon>Basidiomycota</taxon>
        <taxon>Agaricomycotina</taxon>
        <taxon>Tremellomycetes</taxon>
        <taxon>Tremellales</taxon>
        <taxon>Cryptococcaceae</taxon>
        <taxon>Cryptococcus</taxon>
    </lineage>
</organism>
<evidence type="ECO:0000256" key="2">
    <source>
        <dbReference type="SAM" id="Phobius"/>
    </source>
</evidence>
<evidence type="ECO:0000313" key="4">
    <source>
        <dbReference type="EMBL" id="WVN89546.1"/>
    </source>
</evidence>
<keyword evidence="2" id="KW-0472">Membrane</keyword>
<feature type="region of interest" description="Disordered" evidence="1">
    <location>
        <begin position="304"/>
        <end position="327"/>
    </location>
</feature>
<dbReference type="OrthoDB" id="2591431at2759"/>
<feature type="transmembrane region" description="Helical" evidence="2">
    <location>
        <begin position="335"/>
        <end position="360"/>
    </location>
</feature>